<dbReference type="GO" id="GO:0005524">
    <property type="term" value="F:ATP binding"/>
    <property type="evidence" value="ECO:0007669"/>
    <property type="project" value="InterPro"/>
</dbReference>
<comment type="caution">
    <text evidence="2">The sequence shown here is derived from an EMBL/GenBank/DDBJ whole genome shotgun (WGS) entry which is preliminary data.</text>
</comment>
<dbReference type="SUPFAM" id="SSF52540">
    <property type="entry name" value="P-loop containing nucleoside triphosphate hydrolases"/>
    <property type="match status" value="1"/>
</dbReference>
<name>A0A848CAE9_9BACT</name>
<gene>
    <name evidence="2" type="ORF">HF854_06750</name>
</gene>
<dbReference type="Proteomes" id="UP000522333">
    <property type="component" value="Unassembled WGS sequence"/>
</dbReference>
<dbReference type="Pfam" id="PF13175">
    <property type="entry name" value="AAA_15"/>
    <property type="match status" value="1"/>
</dbReference>
<dbReference type="PANTHER" id="PTHR32182:SF23">
    <property type="entry name" value="ATP BINDING PROTEIN"/>
    <property type="match status" value="1"/>
</dbReference>
<evidence type="ECO:0000313" key="2">
    <source>
        <dbReference type="EMBL" id="NME52230.1"/>
    </source>
</evidence>
<accession>A0A848CAE9</accession>
<dbReference type="GO" id="GO:0016887">
    <property type="term" value="F:ATP hydrolysis activity"/>
    <property type="evidence" value="ECO:0007669"/>
    <property type="project" value="InterPro"/>
</dbReference>
<proteinExistence type="predicted"/>
<organism evidence="2 3">
    <name type="scientific">Desulfovibrio piger</name>
    <dbReference type="NCBI Taxonomy" id="901"/>
    <lineage>
        <taxon>Bacteria</taxon>
        <taxon>Pseudomonadati</taxon>
        <taxon>Thermodesulfobacteriota</taxon>
        <taxon>Desulfovibrionia</taxon>
        <taxon>Desulfovibrionales</taxon>
        <taxon>Desulfovibrionaceae</taxon>
        <taxon>Desulfovibrio</taxon>
    </lineage>
</organism>
<dbReference type="EMBL" id="JABAFY010000020">
    <property type="protein sequence ID" value="NME52230.1"/>
    <property type="molecule type" value="Genomic_DNA"/>
</dbReference>
<dbReference type="InterPro" id="IPR041685">
    <property type="entry name" value="AAA_GajA/Old/RecF-like"/>
</dbReference>
<dbReference type="GO" id="GO:0006302">
    <property type="term" value="P:double-strand break repair"/>
    <property type="evidence" value="ECO:0007669"/>
    <property type="project" value="TreeGrafter"/>
</dbReference>
<evidence type="ECO:0000259" key="1">
    <source>
        <dbReference type="Pfam" id="PF13175"/>
    </source>
</evidence>
<dbReference type="Gene3D" id="3.40.50.300">
    <property type="entry name" value="P-loop containing nucleotide triphosphate hydrolases"/>
    <property type="match status" value="1"/>
</dbReference>
<dbReference type="RefSeq" id="WP_168935610.1">
    <property type="nucleotide sequence ID" value="NZ_JABAFY010000020.1"/>
</dbReference>
<dbReference type="AlphaFoldDB" id="A0A848CAE9"/>
<dbReference type="PANTHER" id="PTHR32182">
    <property type="entry name" value="DNA REPLICATION AND REPAIR PROTEIN RECF"/>
    <property type="match status" value="1"/>
</dbReference>
<protein>
    <submittedName>
        <fullName evidence="2">AAA family ATPase</fullName>
    </submittedName>
</protein>
<dbReference type="GO" id="GO:0000731">
    <property type="term" value="P:DNA synthesis involved in DNA repair"/>
    <property type="evidence" value="ECO:0007669"/>
    <property type="project" value="TreeGrafter"/>
</dbReference>
<feature type="domain" description="Endonuclease GajA/Old nuclease/RecF-like AAA" evidence="1">
    <location>
        <begin position="1"/>
        <end position="351"/>
    </location>
</feature>
<evidence type="ECO:0000313" key="3">
    <source>
        <dbReference type="Proteomes" id="UP000522333"/>
    </source>
</evidence>
<reference evidence="2 3" key="1">
    <citation type="submission" date="2020-04" db="EMBL/GenBank/DDBJ databases">
        <authorList>
            <person name="Hitch T.C.A."/>
            <person name="Wylensek D."/>
            <person name="Clavel T."/>
        </authorList>
    </citation>
    <scope>NUCLEOTIDE SEQUENCE [LARGE SCALE GENOMIC DNA]</scope>
    <source>
        <strain evidence="2 3">PG-251-APC-1</strain>
    </source>
</reference>
<sequence>MNIKSIKIENFRCFKNMETTFEDDLTVFVAKNGQGKSTVLDAIKILLWPYVSGFDLGKQTNEPTGIEVCDILRKKTEAGNMEPVLPASISAKLTLHTRTSFISDRRYRDSIDRRTRTKDGQGTSELKKKAAALQKKIFSENFGQDIQLPIVAYYGTGRLWNMRKLMSDARDDNSLSRTFGYRGCLDPSSTFKYFAEWYIQIFKSYRDAQIIALERNIDNSEEIEKRRIPVKVVQRCINAVITDLTGWKDIRYSTQENALTLSHETLGELSVDQLSDGIRNIFAVVADIAYRCLLLNPALGENAAQETSGIVLIDEVDMHLHPAWQQTILSDLRKAFPRVQFIVTTHSPQVISSIPSKNIRILDEGVVYDAPHGTEGAESSRILKRIFDVNLRPPQNEYTIALQEYRNLVYEDQWDTPRAKELRSKLNKNYRDEEPLLTEIDLYIENRKWELGYETD</sequence>
<dbReference type="InterPro" id="IPR027417">
    <property type="entry name" value="P-loop_NTPase"/>
</dbReference>